<dbReference type="Pfam" id="PF02643">
    <property type="entry name" value="DUF192"/>
    <property type="match status" value="1"/>
</dbReference>
<comment type="caution">
    <text evidence="1">The sequence shown here is derived from an EMBL/GenBank/DDBJ whole genome shotgun (WGS) entry which is preliminary data.</text>
</comment>
<keyword evidence="2" id="KW-1185">Reference proteome</keyword>
<dbReference type="InterPro" id="IPR003795">
    <property type="entry name" value="DUF192"/>
</dbReference>
<dbReference type="EMBL" id="JBHSPH010000006">
    <property type="protein sequence ID" value="MFC5863793.1"/>
    <property type="molecule type" value="Genomic_DNA"/>
</dbReference>
<dbReference type="InterPro" id="IPR038695">
    <property type="entry name" value="Saro_0823-like_sf"/>
</dbReference>
<proteinExistence type="predicted"/>
<dbReference type="RefSeq" id="WP_263342430.1">
    <property type="nucleotide sequence ID" value="NZ_JAGSYH010000012.1"/>
</dbReference>
<sequence length="138" mass="15248">MQKRRYCVYNQTRESFLSLGVAVADTTMTRLKGLIGKLSLGLDEGLWIVPSRGVHTIGVLFPIDLIYLDDALKVIHVVESFPTFRVSPLITHATSVLELPTHTIYSSQTQPGDQLLICLGEEMESQLKMATTNLGLSS</sequence>
<name>A0ABW1EI70_9BACT</name>
<organism evidence="1 2">
    <name type="scientific">Acidicapsa dinghuensis</name>
    <dbReference type="NCBI Taxonomy" id="2218256"/>
    <lineage>
        <taxon>Bacteria</taxon>
        <taxon>Pseudomonadati</taxon>
        <taxon>Acidobacteriota</taxon>
        <taxon>Terriglobia</taxon>
        <taxon>Terriglobales</taxon>
        <taxon>Acidobacteriaceae</taxon>
        <taxon>Acidicapsa</taxon>
    </lineage>
</organism>
<dbReference type="Gene3D" id="2.60.120.1140">
    <property type="entry name" value="Protein of unknown function DUF192"/>
    <property type="match status" value="1"/>
</dbReference>
<gene>
    <name evidence="1" type="ORF">ACFPT7_15905</name>
</gene>
<dbReference type="Proteomes" id="UP001596091">
    <property type="component" value="Unassembled WGS sequence"/>
</dbReference>
<evidence type="ECO:0000313" key="2">
    <source>
        <dbReference type="Proteomes" id="UP001596091"/>
    </source>
</evidence>
<protein>
    <submittedName>
        <fullName evidence="1">DUF192 domain-containing protein</fullName>
    </submittedName>
</protein>
<reference evidence="2" key="1">
    <citation type="journal article" date="2019" name="Int. J. Syst. Evol. Microbiol.">
        <title>The Global Catalogue of Microorganisms (GCM) 10K type strain sequencing project: providing services to taxonomists for standard genome sequencing and annotation.</title>
        <authorList>
            <consortium name="The Broad Institute Genomics Platform"/>
            <consortium name="The Broad Institute Genome Sequencing Center for Infectious Disease"/>
            <person name="Wu L."/>
            <person name="Ma J."/>
        </authorList>
    </citation>
    <scope>NUCLEOTIDE SEQUENCE [LARGE SCALE GENOMIC DNA]</scope>
    <source>
        <strain evidence="2">JCM 4087</strain>
    </source>
</reference>
<accession>A0ABW1EI70</accession>
<evidence type="ECO:0000313" key="1">
    <source>
        <dbReference type="EMBL" id="MFC5863793.1"/>
    </source>
</evidence>